<accession>W6YMF5</accession>
<proteinExistence type="predicted"/>
<dbReference type="OrthoDB" id="2958217at2759"/>
<protein>
    <recommendedName>
        <fullName evidence="2">Heterokaryon incompatibility domain-containing protein</fullName>
    </recommendedName>
</protein>
<dbReference type="Proteomes" id="UP000053841">
    <property type="component" value="Unassembled WGS sequence"/>
</dbReference>
<reference evidence="3 4" key="1">
    <citation type="journal article" date="2013" name="PLoS Genet.">
        <title>Comparative genome structure, secondary metabolite, and effector coding capacity across Cochliobolus pathogens.</title>
        <authorList>
            <person name="Condon B.J."/>
            <person name="Leng Y."/>
            <person name="Wu D."/>
            <person name="Bushley K.E."/>
            <person name="Ohm R.A."/>
            <person name="Otillar R."/>
            <person name="Martin J."/>
            <person name="Schackwitz W."/>
            <person name="Grimwood J."/>
            <person name="MohdZainudin N."/>
            <person name="Xue C."/>
            <person name="Wang R."/>
            <person name="Manning V.A."/>
            <person name="Dhillon B."/>
            <person name="Tu Z.J."/>
            <person name="Steffenson B.J."/>
            <person name="Salamov A."/>
            <person name="Sun H."/>
            <person name="Lowry S."/>
            <person name="LaButti K."/>
            <person name="Han J."/>
            <person name="Copeland A."/>
            <person name="Lindquist E."/>
            <person name="Barry K."/>
            <person name="Schmutz J."/>
            <person name="Baker S.E."/>
            <person name="Ciuffetti L.M."/>
            <person name="Grigoriev I.V."/>
            <person name="Zhong S."/>
            <person name="Turgeon B.G."/>
        </authorList>
    </citation>
    <scope>NUCLEOTIDE SEQUENCE [LARGE SCALE GENOMIC DNA]</scope>
    <source>
        <strain evidence="3 4">26-R-13</strain>
    </source>
</reference>
<evidence type="ECO:0000313" key="4">
    <source>
        <dbReference type="Proteomes" id="UP000053841"/>
    </source>
</evidence>
<organism evidence="3 4">
    <name type="scientific">Cochliobolus carbonum (strain 26-R-13)</name>
    <name type="common">Maize leaf spot fungus</name>
    <name type="synonym">Bipolaris zeicola</name>
    <dbReference type="NCBI Taxonomy" id="930089"/>
    <lineage>
        <taxon>Eukaryota</taxon>
        <taxon>Fungi</taxon>
        <taxon>Dikarya</taxon>
        <taxon>Ascomycota</taxon>
        <taxon>Pezizomycotina</taxon>
        <taxon>Dothideomycetes</taxon>
        <taxon>Pleosporomycetidae</taxon>
        <taxon>Pleosporales</taxon>
        <taxon>Pleosporineae</taxon>
        <taxon>Pleosporaceae</taxon>
        <taxon>Bipolaris</taxon>
    </lineage>
</organism>
<evidence type="ECO:0000313" key="3">
    <source>
        <dbReference type="EMBL" id="EUC38668.1"/>
    </source>
</evidence>
<sequence length="617" mass="70094">MADSSIASTDVSIGRTLPSNTREALPFLLKQYHDCCADHVQCGTPESAELNQYPSRLLDVGHEGSPIILRSAKMFSSQEYVCLSHCWGNSKPYTLNSKTQQDLEKGIDAENLPKTFRDAIHVTRCLRIRYLWIDSLCIIQDSEPDWEYESSRMEQVYAHAACTIAATASGNSDGGLFFERHPQQSLPRLLDIHFNPDAPWLRNKAKAVYPMGTYLCDIEHMTTYCIERAPLNSRAWVSQERQLSRRIMHFSDSQVFWECYGSRTCETYPNGIPREALPYWYDDATMLKRRLHEFSQQCDAYSNGIKIMPRLESGLDDRLYWAWCSFRVHYSRSALTRDSDKLVALCGIAKQVGGATGDELVAGLWKSRMIEELCWFILRFPNENLPVEPTEWRAPTWSWAASNGYIWMSSVSKYHSGHKSRHFETELIDLDIATKLSGELTYASMRIRCRPMLATLIPDAENVLATYEFNYHLVLMEDDVHLSDAKLGGKSMKISSHVHTDDPTVCEPQQIYIIVIQRCFHENHVDDDGNDDTQNTKERKISGNSRGSVSNSDEEDKQGENDERDTSMLEGLLLQSRGNDSATFSGVGTFLVGLSRGDPGTIFNAHLNAEERIITLV</sequence>
<evidence type="ECO:0000259" key="2">
    <source>
        <dbReference type="Pfam" id="PF06985"/>
    </source>
</evidence>
<feature type="compositionally biased region" description="Polar residues" evidence="1">
    <location>
        <begin position="542"/>
        <end position="551"/>
    </location>
</feature>
<feature type="domain" description="Heterokaryon incompatibility" evidence="2">
    <location>
        <begin position="80"/>
        <end position="240"/>
    </location>
</feature>
<dbReference type="STRING" id="930089.W6YMF5"/>
<keyword evidence="4" id="KW-1185">Reference proteome</keyword>
<dbReference type="HOGENOM" id="CLU_002639_5_3_1"/>
<dbReference type="EMBL" id="KI964541">
    <property type="protein sequence ID" value="EUC38668.1"/>
    <property type="molecule type" value="Genomic_DNA"/>
</dbReference>
<feature type="region of interest" description="Disordered" evidence="1">
    <location>
        <begin position="525"/>
        <end position="565"/>
    </location>
</feature>
<dbReference type="AlphaFoldDB" id="W6YMF5"/>
<dbReference type="eggNOG" id="ENOG502SNCN">
    <property type="taxonomic scope" value="Eukaryota"/>
</dbReference>
<gene>
    <name evidence="3" type="ORF">COCCADRAFT_675</name>
</gene>
<dbReference type="PANTHER" id="PTHR33112">
    <property type="entry name" value="DOMAIN PROTEIN, PUTATIVE-RELATED"/>
    <property type="match status" value="1"/>
</dbReference>
<dbReference type="KEGG" id="bze:COCCADRAFT_675"/>
<dbReference type="PANTHER" id="PTHR33112:SF10">
    <property type="entry name" value="TOL"/>
    <property type="match status" value="1"/>
</dbReference>
<dbReference type="Pfam" id="PF06985">
    <property type="entry name" value="HET"/>
    <property type="match status" value="1"/>
</dbReference>
<dbReference type="GeneID" id="19150553"/>
<evidence type="ECO:0000256" key="1">
    <source>
        <dbReference type="SAM" id="MobiDB-lite"/>
    </source>
</evidence>
<dbReference type="RefSeq" id="XP_007706985.1">
    <property type="nucleotide sequence ID" value="XM_007708795.1"/>
</dbReference>
<dbReference type="InterPro" id="IPR010730">
    <property type="entry name" value="HET"/>
</dbReference>
<name>W6YMF5_COCC2</name>